<evidence type="ECO:0000259" key="4">
    <source>
        <dbReference type="PROSITE" id="PS51118"/>
    </source>
</evidence>
<sequence length="118" mass="13952">MEKDPDQCKFVVVLDMIVGKWKPTILSHLMIGGTKRFNELKKLMPDITQRMLTMHLRELEEQDIILRVVYPQIPPKVEYSITEYGRSLEPILDSMHQWGYAHLERMKKKEEQLAADNK</sequence>
<dbReference type="SUPFAM" id="SSF46785">
    <property type="entry name" value="Winged helix' DNA-binding domain"/>
    <property type="match status" value="1"/>
</dbReference>
<organism evidence="5 6">
    <name type="scientific">Paenibacillus eucommiae</name>
    <dbReference type="NCBI Taxonomy" id="1355755"/>
    <lineage>
        <taxon>Bacteria</taxon>
        <taxon>Bacillati</taxon>
        <taxon>Bacillota</taxon>
        <taxon>Bacilli</taxon>
        <taxon>Bacillales</taxon>
        <taxon>Paenibacillaceae</taxon>
        <taxon>Paenibacillus</taxon>
    </lineage>
</organism>
<proteinExistence type="predicted"/>
<dbReference type="Proteomes" id="UP001519287">
    <property type="component" value="Unassembled WGS sequence"/>
</dbReference>
<dbReference type="GO" id="GO:0003677">
    <property type="term" value="F:DNA binding"/>
    <property type="evidence" value="ECO:0007669"/>
    <property type="project" value="UniProtKB-KW"/>
</dbReference>
<protein>
    <submittedName>
        <fullName evidence="5">DNA-binding HxlR family transcriptional regulator</fullName>
    </submittedName>
</protein>
<dbReference type="Gene3D" id="1.10.10.10">
    <property type="entry name" value="Winged helix-like DNA-binding domain superfamily/Winged helix DNA-binding domain"/>
    <property type="match status" value="1"/>
</dbReference>
<evidence type="ECO:0000256" key="1">
    <source>
        <dbReference type="ARBA" id="ARBA00023015"/>
    </source>
</evidence>
<dbReference type="InterPro" id="IPR036388">
    <property type="entry name" value="WH-like_DNA-bd_sf"/>
</dbReference>
<accession>A0ABS4IS45</accession>
<keyword evidence="3" id="KW-0804">Transcription</keyword>
<evidence type="ECO:0000313" key="6">
    <source>
        <dbReference type="Proteomes" id="UP001519287"/>
    </source>
</evidence>
<dbReference type="PANTHER" id="PTHR33204:SF29">
    <property type="entry name" value="TRANSCRIPTIONAL REGULATOR"/>
    <property type="match status" value="1"/>
</dbReference>
<dbReference type="EMBL" id="JAGGLB010000003">
    <property type="protein sequence ID" value="MBP1989950.1"/>
    <property type="molecule type" value="Genomic_DNA"/>
</dbReference>
<name>A0ABS4IS45_9BACL</name>
<dbReference type="Pfam" id="PF01638">
    <property type="entry name" value="HxlR"/>
    <property type="match status" value="1"/>
</dbReference>
<reference evidence="5 6" key="1">
    <citation type="submission" date="2021-03" db="EMBL/GenBank/DDBJ databases">
        <title>Genomic Encyclopedia of Type Strains, Phase IV (KMG-IV): sequencing the most valuable type-strain genomes for metagenomic binning, comparative biology and taxonomic classification.</title>
        <authorList>
            <person name="Goeker M."/>
        </authorList>
    </citation>
    <scope>NUCLEOTIDE SEQUENCE [LARGE SCALE GENOMIC DNA]</scope>
    <source>
        <strain evidence="5 6">DSM 26048</strain>
    </source>
</reference>
<dbReference type="InterPro" id="IPR036390">
    <property type="entry name" value="WH_DNA-bd_sf"/>
</dbReference>
<keyword evidence="1" id="KW-0805">Transcription regulation</keyword>
<dbReference type="RefSeq" id="WP_209970717.1">
    <property type="nucleotide sequence ID" value="NZ_JAGGLB010000003.1"/>
</dbReference>
<keyword evidence="2 5" id="KW-0238">DNA-binding</keyword>
<keyword evidence="6" id="KW-1185">Reference proteome</keyword>
<dbReference type="PROSITE" id="PS51118">
    <property type="entry name" value="HTH_HXLR"/>
    <property type="match status" value="1"/>
</dbReference>
<comment type="caution">
    <text evidence="5">The sequence shown here is derived from an EMBL/GenBank/DDBJ whole genome shotgun (WGS) entry which is preliminary data.</text>
</comment>
<evidence type="ECO:0000313" key="5">
    <source>
        <dbReference type="EMBL" id="MBP1989950.1"/>
    </source>
</evidence>
<feature type="domain" description="HTH hxlR-type" evidence="4">
    <location>
        <begin position="8"/>
        <end position="107"/>
    </location>
</feature>
<evidence type="ECO:0000256" key="2">
    <source>
        <dbReference type="ARBA" id="ARBA00023125"/>
    </source>
</evidence>
<dbReference type="PANTHER" id="PTHR33204">
    <property type="entry name" value="TRANSCRIPTIONAL REGULATOR, MARR FAMILY"/>
    <property type="match status" value="1"/>
</dbReference>
<gene>
    <name evidence="5" type="ORF">J2Z66_001548</name>
</gene>
<dbReference type="InterPro" id="IPR002577">
    <property type="entry name" value="HTH_HxlR"/>
</dbReference>
<evidence type="ECO:0000256" key="3">
    <source>
        <dbReference type="ARBA" id="ARBA00023163"/>
    </source>
</evidence>